<evidence type="ECO:0000256" key="2">
    <source>
        <dbReference type="ARBA" id="ARBA00022723"/>
    </source>
</evidence>
<feature type="binding site" evidence="5">
    <location>
        <position position="496"/>
    </location>
    <ligand>
        <name>Fe cation</name>
        <dbReference type="ChEBI" id="CHEBI:24875"/>
        <note>catalytic</note>
    </ligand>
</feature>
<comment type="cofactor">
    <cofactor evidence="5">
        <name>Fe(2+)</name>
        <dbReference type="ChEBI" id="CHEBI:29033"/>
    </cofactor>
    <text evidence="5">Binds 1 Fe(2+) ion per subunit.</text>
</comment>
<dbReference type="InterPro" id="IPR004294">
    <property type="entry name" value="Carotenoid_Oase"/>
</dbReference>
<gene>
    <name evidence="6" type="ORF">THAPSDRAFT_40597</name>
</gene>
<dbReference type="GO" id="GO:0016121">
    <property type="term" value="P:carotene catabolic process"/>
    <property type="evidence" value="ECO:0000318"/>
    <property type="project" value="GO_Central"/>
</dbReference>
<dbReference type="EMBL" id="CM000642">
    <property type="protein sequence ID" value="EED91809.1"/>
    <property type="molecule type" value="Genomic_DNA"/>
</dbReference>
<keyword evidence="4 5" id="KW-0408">Iron</keyword>
<sequence>MTAYANGYKTVFNEISCSLGEPSEGTLPSDLVGTYYRCGPAMFIDPTRMVLHPFEGDGAVLATVDASGKVTTRFRYVRTNAFTNERKKGKKLYTGMESTRSMSSSSTVGNDLPLPFHRHHLLPGLNKQRKNTSNTRTVYFGKKLLSLWSGGLPYKLDSLALSTDGRSQLGGVIKKEDSALGGKAAFDAKRNRMLFYGVDEESNASTLNLYEFNSKFQPITENDGVVQAKLPGLAMIYDFAVTDNFAVFVQPVLKVNGMQYMLGKEPGKTISMEGEPSVSSTGISVCRNAGEIRTFQIPFDGVDEANLQFINAYESDDGTIIFDAIRSDGSTKSGGGSNTKWPWASSLSDYRNMASKTSLWRYKVHPQRGFISKDCLNNDQVYFGVVNPDASASVHRYVYAAAGATGSDVAPPQGIVKYDVESNTQERWFPQSYEFCGEPMYAKKQGDDSEDGGYILSVLFNGKEEKSEVIVLKATNISQGPIARVPIGISVPHGYHGCFASGDEANWRHDEIERRAKLSDKMETRGSMWNEVKSDFSGLGLRFDDMEEYFGDLM</sequence>
<dbReference type="PaxDb" id="35128-Thaps40597"/>
<dbReference type="GO" id="GO:0046872">
    <property type="term" value="F:metal ion binding"/>
    <property type="evidence" value="ECO:0007669"/>
    <property type="project" value="UniProtKB-KW"/>
</dbReference>
<keyword evidence="2 5" id="KW-0479">Metal-binding</keyword>
<proteinExistence type="inferred from homology"/>
<evidence type="ECO:0000256" key="5">
    <source>
        <dbReference type="PIRSR" id="PIRSR604294-1"/>
    </source>
</evidence>
<dbReference type="PANTHER" id="PTHR10543">
    <property type="entry name" value="BETA-CAROTENE DIOXYGENASE"/>
    <property type="match status" value="1"/>
</dbReference>
<dbReference type="OMA" id="VHHPFDG"/>
<dbReference type="RefSeq" id="XP_002290057.1">
    <property type="nucleotide sequence ID" value="XM_002290021.1"/>
</dbReference>
<dbReference type="PANTHER" id="PTHR10543:SF89">
    <property type="entry name" value="CAROTENOID 9,10(9',10')-CLEAVAGE DIOXYGENASE 1"/>
    <property type="match status" value="1"/>
</dbReference>
<dbReference type="AlphaFoldDB" id="B8C1R4"/>
<dbReference type="InParanoid" id="B8C1R4"/>
<reference evidence="6 7" key="1">
    <citation type="journal article" date="2004" name="Science">
        <title>The genome of the diatom Thalassiosira pseudonana: ecology, evolution, and metabolism.</title>
        <authorList>
            <person name="Armbrust E.V."/>
            <person name="Berges J.A."/>
            <person name="Bowler C."/>
            <person name="Green B.R."/>
            <person name="Martinez D."/>
            <person name="Putnam N.H."/>
            <person name="Zhou S."/>
            <person name="Allen A.E."/>
            <person name="Apt K.E."/>
            <person name="Bechner M."/>
            <person name="Brzezinski M.A."/>
            <person name="Chaal B.K."/>
            <person name="Chiovitti A."/>
            <person name="Davis A.K."/>
            <person name="Demarest M.S."/>
            <person name="Detter J.C."/>
            <person name="Glavina T."/>
            <person name="Goodstein D."/>
            <person name="Hadi M.Z."/>
            <person name="Hellsten U."/>
            <person name="Hildebrand M."/>
            <person name="Jenkins B.D."/>
            <person name="Jurka J."/>
            <person name="Kapitonov V.V."/>
            <person name="Kroger N."/>
            <person name="Lau W.W."/>
            <person name="Lane T.W."/>
            <person name="Larimer F.W."/>
            <person name="Lippmeier J.C."/>
            <person name="Lucas S."/>
            <person name="Medina M."/>
            <person name="Montsant A."/>
            <person name="Obornik M."/>
            <person name="Parker M.S."/>
            <person name="Palenik B."/>
            <person name="Pazour G.J."/>
            <person name="Richardson P.M."/>
            <person name="Rynearson T.A."/>
            <person name="Saito M.A."/>
            <person name="Schwartz D.C."/>
            <person name="Thamatrakoln K."/>
            <person name="Valentin K."/>
            <person name="Vardi A."/>
            <person name="Wilkerson F.P."/>
            <person name="Rokhsar D.S."/>
        </authorList>
    </citation>
    <scope>NUCLEOTIDE SEQUENCE [LARGE SCALE GENOMIC DNA]</scope>
    <source>
        <strain evidence="6 7">CCMP1335</strain>
    </source>
</reference>
<dbReference type="KEGG" id="tps:THAPSDRAFT_40597"/>
<dbReference type="STRING" id="35128.B8C1R4"/>
<dbReference type="GeneID" id="7447266"/>
<dbReference type="eggNOG" id="KOG1285">
    <property type="taxonomic scope" value="Eukaryota"/>
</dbReference>
<dbReference type="HOGENOM" id="CLU_016472_6_3_1"/>
<evidence type="ECO:0000256" key="1">
    <source>
        <dbReference type="ARBA" id="ARBA00006787"/>
    </source>
</evidence>
<evidence type="ECO:0000313" key="7">
    <source>
        <dbReference type="Proteomes" id="UP000001449"/>
    </source>
</evidence>
<protein>
    <recommendedName>
        <fullName evidence="8">Carotenoid oxygenase</fullName>
    </recommendedName>
</protein>
<name>B8C1R4_THAPS</name>
<organism evidence="6 7">
    <name type="scientific">Thalassiosira pseudonana</name>
    <name type="common">Marine diatom</name>
    <name type="synonym">Cyclotella nana</name>
    <dbReference type="NCBI Taxonomy" id="35128"/>
    <lineage>
        <taxon>Eukaryota</taxon>
        <taxon>Sar</taxon>
        <taxon>Stramenopiles</taxon>
        <taxon>Ochrophyta</taxon>
        <taxon>Bacillariophyta</taxon>
        <taxon>Coscinodiscophyceae</taxon>
        <taxon>Thalassiosirophycidae</taxon>
        <taxon>Thalassiosirales</taxon>
        <taxon>Thalassiosiraceae</taxon>
        <taxon>Thalassiosira</taxon>
    </lineage>
</organism>
<keyword evidence="3" id="KW-0560">Oxidoreductase</keyword>
<comment type="similarity">
    <text evidence="1">Belongs to the carotenoid oxygenase family.</text>
</comment>
<evidence type="ECO:0000313" key="6">
    <source>
        <dbReference type="EMBL" id="EED91809.1"/>
    </source>
</evidence>
<dbReference type="Proteomes" id="UP000001449">
    <property type="component" value="Chromosome 5"/>
</dbReference>
<dbReference type="Pfam" id="PF03055">
    <property type="entry name" value="RPE65"/>
    <property type="match status" value="1"/>
</dbReference>
<keyword evidence="7" id="KW-1185">Reference proteome</keyword>
<dbReference type="GO" id="GO:0010436">
    <property type="term" value="F:carotenoid dioxygenase activity"/>
    <property type="evidence" value="ECO:0000318"/>
    <property type="project" value="GO_Central"/>
</dbReference>
<accession>B8C1R4</accession>
<evidence type="ECO:0000256" key="4">
    <source>
        <dbReference type="ARBA" id="ARBA00023004"/>
    </source>
</evidence>
<evidence type="ECO:0008006" key="8">
    <source>
        <dbReference type="Google" id="ProtNLM"/>
    </source>
</evidence>
<reference evidence="6 7" key="2">
    <citation type="journal article" date="2008" name="Nature">
        <title>The Phaeodactylum genome reveals the evolutionary history of diatom genomes.</title>
        <authorList>
            <person name="Bowler C."/>
            <person name="Allen A.E."/>
            <person name="Badger J.H."/>
            <person name="Grimwood J."/>
            <person name="Jabbari K."/>
            <person name="Kuo A."/>
            <person name="Maheswari U."/>
            <person name="Martens C."/>
            <person name="Maumus F."/>
            <person name="Otillar R.P."/>
            <person name="Rayko E."/>
            <person name="Salamov A."/>
            <person name="Vandepoele K."/>
            <person name="Beszteri B."/>
            <person name="Gruber A."/>
            <person name="Heijde M."/>
            <person name="Katinka M."/>
            <person name="Mock T."/>
            <person name="Valentin K."/>
            <person name="Verret F."/>
            <person name="Berges J.A."/>
            <person name="Brownlee C."/>
            <person name="Cadoret J.P."/>
            <person name="Chiovitti A."/>
            <person name="Choi C.J."/>
            <person name="Coesel S."/>
            <person name="De Martino A."/>
            <person name="Detter J.C."/>
            <person name="Durkin C."/>
            <person name="Falciatore A."/>
            <person name="Fournet J."/>
            <person name="Haruta M."/>
            <person name="Huysman M.J."/>
            <person name="Jenkins B.D."/>
            <person name="Jiroutova K."/>
            <person name="Jorgensen R.E."/>
            <person name="Joubert Y."/>
            <person name="Kaplan A."/>
            <person name="Kroger N."/>
            <person name="Kroth P.G."/>
            <person name="La Roche J."/>
            <person name="Lindquist E."/>
            <person name="Lommer M."/>
            <person name="Martin-Jezequel V."/>
            <person name="Lopez P.J."/>
            <person name="Lucas S."/>
            <person name="Mangogna M."/>
            <person name="McGinnis K."/>
            <person name="Medlin L.K."/>
            <person name="Montsant A."/>
            <person name="Oudot-Le Secq M.P."/>
            <person name="Napoli C."/>
            <person name="Obornik M."/>
            <person name="Parker M.S."/>
            <person name="Petit J.L."/>
            <person name="Porcel B.M."/>
            <person name="Poulsen N."/>
            <person name="Robison M."/>
            <person name="Rychlewski L."/>
            <person name="Rynearson T.A."/>
            <person name="Schmutz J."/>
            <person name="Shapiro H."/>
            <person name="Siaut M."/>
            <person name="Stanley M."/>
            <person name="Sussman M.R."/>
            <person name="Taylor A.R."/>
            <person name="Vardi A."/>
            <person name="von Dassow P."/>
            <person name="Vyverman W."/>
            <person name="Willis A."/>
            <person name="Wyrwicz L.S."/>
            <person name="Rokhsar D.S."/>
            <person name="Weissenbach J."/>
            <person name="Armbrust E.V."/>
            <person name="Green B.R."/>
            <person name="Van de Peer Y."/>
            <person name="Grigoriev I.V."/>
        </authorList>
    </citation>
    <scope>NUCLEOTIDE SEQUENCE [LARGE SCALE GENOMIC DNA]</scope>
    <source>
        <strain evidence="6 7">CCMP1335</strain>
    </source>
</reference>
<evidence type="ECO:0000256" key="3">
    <source>
        <dbReference type="ARBA" id="ARBA00023002"/>
    </source>
</evidence>